<evidence type="ECO:0000313" key="2">
    <source>
        <dbReference type="Proteomes" id="UP001249851"/>
    </source>
</evidence>
<proteinExistence type="predicted"/>
<dbReference type="Proteomes" id="UP001249851">
    <property type="component" value="Unassembled WGS sequence"/>
</dbReference>
<dbReference type="EMBL" id="JARQWQ010000027">
    <property type="protein sequence ID" value="KAK2562808.1"/>
    <property type="molecule type" value="Genomic_DNA"/>
</dbReference>
<reference evidence="1" key="2">
    <citation type="journal article" date="2023" name="Science">
        <title>Genomic signatures of disease resistance in endangered staghorn corals.</title>
        <authorList>
            <person name="Vollmer S.V."/>
            <person name="Selwyn J.D."/>
            <person name="Despard B.A."/>
            <person name="Roesel C.L."/>
        </authorList>
    </citation>
    <scope>NUCLEOTIDE SEQUENCE</scope>
    <source>
        <strain evidence="1">K2</strain>
    </source>
</reference>
<evidence type="ECO:0000313" key="1">
    <source>
        <dbReference type="EMBL" id="KAK2562808.1"/>
    </source>
</evidence>
<gene>
    <name evidence="1" type="ORF">P5673_013757</name>
</gene>
<feature type="non-terminal residue" evidence="1">
    <location>
        <position position="345"/>
    </location>
</feature>
<name>A0AAD9QK74_ACRCE</name>
<accession>A0AAD9QK74</accession>
<dbReference type="AlphaFoldDB" id="A0AAD9QK74"/>
<organism evidence="1 2">
    <name type="scientific">Acropora cervicornis</name>
    <name type="common">Staghorn coral</name>
    <dbReference type="NCBI Taxonomy" id="6130"/>
    <lineage>
        <taxon>Eukaryota</taxon>
        <taxon>Metazoa</taxon>
        <taxon>Cnidaria</taxon>
        <taxon>Anthozoa</taxon>
        <taxon>Hexacorallia</taxon>
        <taxon>Scleractinia</taxon>
        <taxon>Astrocoeniina</taxon>
        <taxon>Acroporidae</taxon>
        <taxon>Acropora</taxon>
    </lineage>
</organism>
<sequence length="345" mass="38742">VYPIDCHTTKRTALLERPVRGLSAFGCAIDKKKNNLETNKNKSGQGVEQSITMCGFLPLIAIVKNWVCGVAKDLMATMLTANFVIQDCLKFLNGQKLCILCHWGKLGSSLNRGIASVHKIQVIVNDVMKSRSRWTLPYIIGPNPYNKVLVNFCTSLFFGHAEGKKVAYCLFQTMVKDELPITKFCTLKARRSNQRKQPTSQRLNIDLGGCVHNAFGKALEEYKKDIELMDIHSLFKYSTARREGYHTLQAAIGLEMRNIVKHTEMASCGSLCGWDCICNFVKDLGKDPKTAPKNASYKRVVAMLTDEEGKKTKAQLGFICNISPVFEDFLTIFSEELPTSLHFIR</sequence>
<protein>
    <submittedName>
        <fullName evidence="1">Uncharacterized protein</fullName>
    </submittedName>
</protein>
<reference evidence="1" key="1">
    <citation type="journal article" date="2023" name="G3 (Bethesda)">
        <title>Whole genome assembly and annotation of the endangered Caribbean coral Acropora cervicornis.</title>
        <authorList>
            <person name="Selwyn J.D."/>
            <person name="Vollmer S.V."/>
        </authorList>
    </citation>
    <scope>NUCLEOTIDE SEQUENCE</scope>
    <source>
        <strain evidence="1">K2</strain>
    </source>
</reference>
<comment type="caution">
    <text evidence="1">The sequence shown here is derived from an EMBL/GenBank/DDBJ whole genome shotgun (WGS) entry which is preliminary data.</text>
</comment>
<keyword evidence="2" id="KW-1185">Reference proteome</keyword>